<comment type="caution">
    <text evidence="1">The sequence shown here is derived from an EMBL/GenBank/DDBJ whole genome shotgun (WGS) entry which is preliminary data.</text>
</comment>
<reference evidence="1" key="2">
    <citation type="submission" date="2022-10" db="EMBL/GenBank/DDBJ databases">
        <authorList>
            <person name="Kostovova I."/>
            <person name="Moravkova M."/>
            <person name="Pechar R."/>
        </authorList>
    </citation>
    <scope>NUCLEOTIDE SEQUENCE</scope>
    <source>
        <strain evidence="1">M490A</strain>
    </source>
</reference>
<protein>
    <submittedName>
        <fullName evidence="1">Uncharacterized protein</fullName>
    </submittedName>
</protein>
<proteinExistence type="predicted"/>
<dbReference type="RefSeq" id="WP_271880776.1">
    <property type="nucleotide sequence ID" value="NZ_JAOTGY010000007.1"/>
</dbReference>
<accession>A0A9X4AB45</accession>
<evidence type="ECO:0000313" key="1">
    <source>
        <dbReference type="EMBL" id="MDB6258024.1"/>
    </source>
</evidence>
<evidence type="ECO:0000313" key="2">
    <source>
        <dbReference type="Proteomes" id="UP001141981"/>
    </source>
</evidence>
<dbReference type="AlphaFoldDB" id="A0A9X4AB45"/>
<reference evidence="1" key="1">
    <citation type="journal article" date="2022" name="Microorganisms">
        <title>Antibiotic Susceptibility, Resistance Gene Determinants and Corresponding Genomic Regions in Lactobacillus amylovorus Isolates Derived from Wild Boars and Domestic Pigs.</title>
        <authorList>
            <person name="Moravkova M."/>
            <person name="Kostovova I."/>
            <person name="Kavanova K."/>
            <person name="Pechar R."/>
            <person name="Stanek S."/>
            <person name="Brychta A."/>
            <person name="Zeman M."/>
            <person name="Kubasova T."/>
        </authorList>
    </citation>
    <scope>NUCLEOTIDE SEQUENCE</scope>
    <source>
        <strain evidence="1">M490A</strain>
    </source>
</reference>
<name>A0A9X4AB45_LACAM</name>
<sequence>MEVIYPKGTPRNVKDGISQFVNKELLIKAINEAHMTARYVSQHVFAERGKGHARNKVGDWLKYRYPAKIEDLKAVWQFIDPYCKYDWEDFCFTDYQSKEYRKILFFYRSYAARKVEQRKDAILRETLGKGSTVAVQTKLF</sequence>
<organism evidence="1 2">
    <name type="scientific">Lactobacillus amylovorus</name>
    <dbReference type="NCBI Taxonomy" id="1604"/>
    <lineage>
        <taxon>Bacteria</taxon>
        <taxon>Bacillati</taxon>
        <taxon>Bacillota</taxon>
        <taxon>Bacilli</taxon>
        <taxon>Lactobacillales</taxon>
        <taxon>Lactobacillaceae</taxon>
        <taxon>Lactobacillus</taxon>
    </lineage>
</organism>
<dbReference type="EMBL" id="JAOTGY010000007">
    <property type="protein sequence ID" value="MDB6258024.1"/>
    <property type="molecule type" value="Genomic_DNA"/>
</dbReference>
<dbReference type="Proteomes" id="UP001141981">
    <property type="component" value="Unassembled WGS sequence"/>
</dbReference>
<gene>
    <name evidence="1" type="ORF">ODU72_04935</name>
</gene>